<gene>
    <name evidence="2" type="ORF">MFIFM68171_08528</name>
</gene>
<protein>
    <submittedName>
        <fullName evidence="2">Uncharacterized protein</fullName>
    </submittedName>
</protein>
<dbReference type="Proteomes" id="UP001628179">
    <property type="component" value="Unassembled WGS sequence"/>
</dbReference>
<dbReference type="EMBL" id="BAAFSV010000004">
    <property type="protein sequence ID" value="GAB1318318.1"/>
    <property type="molecule type" value="Genomic_DNA"/>
</dbReference>
<sequence length="142" mass="15803">MVRANGNPPVPEQLYHTTLTAVEFHKDTSCSTREVYVLGTHTTISAAKAFALEALMHMDYKPDDFAEAPTGHEFLVNLETRPNTESLPAGADDTYDERDDVNQAGEWPFGEEVVVHAVAQTGEHYTVAIKTPMDAYDKHRKI</sequence>
<proteinExistence type="predicted"/>
<feature type="region of interest" description="Disordered" evidence="1">
    <location>
        <begin position="79"/>
        <end position="102"/>
    </location>
</feature>
<evidence type="ECO:0000313" key="3">
    <source>
        <dbReference type="Proteomes" id="UP001628179"/>
    </source>
</evidence>
<comment type="caution">
    <text evidence="2">The sequence shown here is derived from an EMBL/GenBank/DDBJ whole genome shotgun (WGS) entry which is preliminary data.</text>
</comment>
<dbReference type="RefSeq" id="XP_070920049.1">
    <property type="nucleotide sequence ID" value="XM_071063948.1"/>
</dbReference>
<dbReference type="GeneID" id="98179271"/>
<accession>A0ABQ0GKN0</accession>
<keyword evidence="3" id="KW-1185">Reference proteome</keyword>
<evidence type="ECO:0000313" key="2">
    <source>
        <dbReference type="EMBL" id="GAB1318318.1"/>
    </source>
</evidence>
<reference evidence="2 3" key="1">
    <citation type="submission" date="2024-09" db="EMBL/GenBank/DDBJ databases">
        <title>Itraconazole resistance in Madurella fahalii resulting from another homologue of gene encoding cytochrome P450 14-alpha sterol demethylase (CYP51).</title>
        <authorList>
            <person name="Yoshioka I."/>
            <person name="Fahal A.H."/>
            <person name="Kaneko S."/>
            <person name="Yaguchi T."/>
        </authorList>
    </citation>
    <scope>NUCLEOTIDE SEQUENCE [LARGE SCALE GENOMIC DNA]</scope>
    <source>
        <strain evidence="2 3">IFM 68171</strain>
    </source>
</reference>
<evidence type="ECO:0000256" key="1">
    <source>
        <dbReference type="SAM" id="MobiDB-lite"/>
    </source>
</evidence>
<organism evidence="2 3">
    <name type="scientific">Madurella fahalii</name>
    <dbReference type="NCBI Taxonomy" id="1157608"/>
    <lineage>
        <taxon>Eukaryota</taxon>
        <taxon>Fungi</taxon>
        <taxon>Dikarya</taxon>
        <taxon>Ascomycota</taxon>
        <taxon>Pezizomycotina</taxon>
        <taxon>Sordariomycetes</taxon>
        <taxon>Sordariomycetidae</taxon>
        <taxon>Sordariales</taxon>
        <taxon>Sordariales incertae sedis</taxon>
        <taxon>Madurella</taxon>
    </lineage>
</organism>
<name>A0ABQ0GKN0_9PEZI</name>